<reference evidence="10" key="1">
    <citation type="journal article" date="2023" name="Plant Biotechnol. J.">
        <title>Chromosome-level wild Hevea brasiliensis genome provides new tools for genomic-assisted breeding and valuable loci to elevate rubber yield.</title>
        <authorList>
            <person name="Cheng H."/>
            <person name="Song X."/>
            <person name="Hu Y."/>
            <person name="Wu T."/>
            <person name="Yang Q."/>
            <person name="An Z."/>
            <person name="Feng S."/>
            <person name="Deng Z."/>
            <person name="Wu W."/>
            <person name="Zeng X."/>
            <person name="Tu M."/>
            <person name="Wang X."/>
            <person name="Huang H."/>
        </authorList>
    </citation>
    <scope>NUCLEOTIDE SEQUENCE</scope>
    <source>
        <strain evidence="10">MT/VB/25A 57/8</strain>
    </source>
</reference>
<organism evidence="10 11">
    <name type="scientific">Hevea brasiliensis</name>
    <name type="common">Para rubber tree</name>
    <name type="synonym">Siphonia brasiliensis</name>
    <dbReference type="NCBI Taxonomy" id="3981"/>
    <lineage>
        <taxon>Eukaryota</taxon>
        <taxon>Viridiplantae</taxon>
        <taxon>Streptophyta</taxon>
        <taxon>Embryophyta</taxon>
        <taxon>Tracheophyta</taxon>
        <taxon>Spermatophyta</taxon>
        <taxon>Magnoliopsida</taxon>
        <taxon>eudicotyledons</taxon>
        <taxon>Gunneridae</taxon>
        <taxon>Pentapetalae</taxon>
        <taxon>rosids</taxon>
        <taxon>fabids</taxon>
        <taxon>Malpighiales</taxon>
        <taxon>Euphorbiaceae</taxon>
        <taxon>Crotonoideae</taxon>
        <taxon>Micrandreae</taxon>
        <taxon>Hevea</taxon>
    </lineage>
</organism>
<keyword evidence="6 9" id="KW-0811">Translocation</keyword>
<dbReference type="EMBL" id="JARPOI010000011">
    <property type="protein sequence ID" value="KAJ9168283.1"/>
    <property type="molecule type" value="Genomic_DNA"/>
</dbReference>
<sequence>MWQIKWKYVMEYSKDISSLLGRPKSPAGPVIEAPKEVLKKVREPTCLKAAWDLMEMFNADKLSQAWLTERLVNWLADYDSLLSFETFGVSRTAGHITGLTMPCFFKF</sequence>
<evidence type="ECO:0000313" key="11">
    <source>
        <dbReference type="Proteomes" id="UP001174677"/>
    </source>
</evidence>
<evidence type="ECO:0000313" key="10">
    <source>
        <dbReference type="EMBL" id="KAJ9168283.1"/>
    </source>
</evidence>
<dbReference type="Pfam" id="PF07575">
    <property type="entry name" value="Nucleopor_Nup85"/>
    <property type="match status" value="1"/>
</dbReference>
<comment type="function">
    <text evidence="9">Functions as a component of the nuclear pore complex (NPC).</text>
</comment>
<comment type="subunit">
    <text evidence="9">Component of the nuclear pore complex (NPC).</text>
</comment>
<protein>
    <recommendedName>
        <fullName evidence="9">Nuclear pore complex protein Nup85</fullName>
    </recommendedName>
</protein>
<name>A0ABQ9LLU9_HEVBR</name>
<keyword evidence="8 9" id="KW-0539">Nucleus</keyword>
<gene>
    <name evidence="10" type="ORF">P3X46_019829</name>
</gene>
<evidence type="ECO:0000256" key="4">
    <source>
        <dbReference type="ARBA" id="ARBA00022816"/>
    </source>
</evidence>
<dbReference type="PANTHER" id="PTHR13373">
    <property type="entry name" value="FROUNT PROTEIN-RELATED"/>
    <property type="match status" value="1"/>
</dbReference>
<evidence type="ECO:0000256" key="8">
    <source>
        <dbReference type="ARBA" id="ARBA00023242"/>
    </source>
</evidence>
<evidence type="ECO:0000256" key="6">
    <source>
        <dbReference type="ARBA" id="ARBA00023010"/>
    </source>
</evidence>
<evidence type="ECO:0000256" key="5">
    <source>
        <dbReference type="ARBA" id="ARBA00022927"/>
    </source>
</evidence>
<dbReference type="Proteomes" id="UP001174677">
    <property type="component" value="Chromosome 11"/>
</dbReference>
<keyword evidence="9" id="KW-0472">Membrane</keyword>
<comment type="subcellular location">
    <subcellularLocation>
        <location evidence="1 9">Nucleus</location>
        <location evidence="1 9">Nuclear pore complex</location>
    </subcellularLocation>
</comment>
<evidence type="ECO:0000256" key="9">
    <source>
        <dbReference type="RuleBase" id="RU365073"/>
    </source>
</evidence>
<accession>A0ABQ9LLU9</accession>
<dbReference type="InterPro" id="IPR011502">
    <property type="entry name" value="Nucleoporin_Nup85"/>
</dbReference>
<evidence type="ECO:0000256" key="7">
    <source>
        <dbReference type="ARBA" id="ARBA00023132"/>
    </source>
</evidence>
<keyword evidence="4 9" id="KW-0509">mRNA transport</keyword>
<keyword evidence="3 9" id="KW-0813">Transport</keyword>
<evidence type="ECO:0000256" key="3">
    <source>
        <dbReference type="ARBA" id="ARBA00022448"/>
    </source>
</evidence>
<comment type="caution">
    <text evidence="10">The sequence shown here is derived from an EMBL/GenBank/DDBJ whole genome shotgun (WGS) entry which is preliminary data.</text>
</comment>
<comment type="similarity">
    <text evidence="2 9">Belongs to the nucleoporin Nup85 family.</text>
</comment>
<keyword evidence="5 9" id="KW-0653">Protein transport</keyword>
<keyword evidence="11" id="KW-1185">Reference proteome</keyword>
<dbReference type="PANTHER" id="PTHR13373:SF21">
    <property type="entry name" value="NUCLEAR PORE COMPLEX PROTEIN NUP85"/>
    <property type="match status" value="1"/>
</dbReference>
<evidence type="ECO:0000256" key="2">
    <source>
        <dbReference type="ARBA" id="ARBA00005573"/>
    </source>
</evidence>
<keyword evidence="7 9" id="KW-0906">Nuclear pore complex</keyword>
<proteinExistence type="inferred from homology"/>
<evidence type="ECO:0000256" key="1">
    <source>
        <dbReference type="ARBA" id="ARBA00004567"/>
    </source>
</evidence>